<organism evidence="1 2">
    <name type="scientific">Galbibacter pacificus</name>
    <dbReference type="NCBI Taxonomy" id="2996052"/>
    <lineage>
        <taxon>Bacteria</taxon>
        <taxon>Pseudomonadati</taxon>
        <taxon>Bacteroidota</taxon>
        <taxon>Flavobacteriia</taxon>
        <taxon>Flavobacteriales</taxon>
        <taxon>Flavobacteriaceae</taxon>
        <taxon>Galbibacter</taxon>
    </lineage>
</organism>
<dbReference type="Proteomes" id="UP001153642">
    <property type="component" value="Unassembled WGS sequence"/>
</dbReference>
<dbReference type="EMBL" id="JAPMUA010000003">
    <property type="protein sequence ID" value="MDG3586084.1"/>
    <property type="molecule type" value="Genomic_DNA"/>
</dbReference>
<evidence type="ECO:0000313" key="2">
    <source>
        <dbReference type="Proteomes" id="UP001153642"/>
    </source>
</evidence>
<evidence type="ECO:0000313" key="1">
    <source>
        <dbReference type="EMBL" id="MDG3586084.1"/>
    </source>
</evidence>
<gene>
    <name evidence="1" type="ORF">OSR52_09400</name>
</gene>
<protein>
    <submittedName>
        <fullName evidence="1">Uncharacterized protein</fullName>
    </submittedName>
</protein>
<comment type="caution">
    <text evidence="1">The sequence shown here is derived from an EMBL/GenBank/DDBJ whole genome shotgun (WGS) entry which is preliminary data.</text>
</comment>
<reference evidence="1" key="1">
    <citation type="submission" date="2022-11" db="EMBL/GenBank/DDBJ databases">
        <title>High-quality draft genome sequence of Galbibacter sp. strain CMA-7.</title>
        <authorList>
            <person name="Wei L."/>
            <person name="Dong C."/>
            <person name="Shao Z."/>
        </authorList>
    </citation>
    <scope>NUCLEOTIDE SEQUENCE</scope>
    <source>
        <strain evidence="1">CMA-7</strain>
    </source>
</reference>
<keyword evidence="2" id="KW-1185">Reference proteome</keyword>
<accession>A0ABT6FS39</accession>
<sequence>MKKKLEAELISIAHRVLKLKGKEDLATMHTESRELYEKLTLLKFVEDNFGEIQPTTGRNEVADKFEQLANSVLKGNSDVPESNPNEDAIMTPVIDTIRDMVEEMPEEETLDEILSGILPEPTFVKRDMEVVTPKMSSGNTITVEKRASSLNNRLKAGLSIGLNDKLAFTKHLFNNSDEDYIRVISQINTMDSYEDVHQFIVEMIKPDYDNWEGKEAYENRFLEIIEKKFS</sequence>
<name>A0ABT6FS39_9FLAO</name>
<proteinExistence type="predicted"/>
<dbReference type="RefSeq" id="WP_277900003.1">
    <property type="nucleotide sequence ID" value="NZ_JAPMUA010000003.1"/>
</dbReference>